<gene>
    <name evidence="7" type="ORF">RIMI_LOCUS13614536</name>
</gene>
<evidence type="ECO:0000313" key="7">
    <source>
        <dbReference type="EMBL" id="CAJ0951806.1"/>
    </source>
</evidence>
<evidence type="ECO:0000313" key="8">
    <source>
        <dbReference type="Proteomes" id="UP001176940"/>
    </source>
</evidence>
<dbReference type="InterPro" id="IPR020440">
    <property type="entry name" value="IL-17_chr"/>
</dbReference>
<dbReference type="EMBL" id="CAUEEQ010033895">
    <property type="protein sequence ID" value="CAJ0951806.1"/>
    <property type="molecule type" value="Genomic_DNA"/>
</dbReference>
<keyword evidence="4" id="KW-0964">Secreted</keyword>
<dbReference type="Pfam" id="PF06083">
    <property type="entry name" value="IL17"/>
    <property type="match status" value="1"/>
</dbReference>
<reference evidence="7" key="1">
    <citation type="submission" date="2023-07" db="EMBL/GenBank/DDBJ databases">
        <authorList>
            <person name="Stuckert A."/>
        </authorList>
    </citation>
    <scope>NUCLEOTIDE SEQUENCE</scope>
</reference>
<dbReference type="Gene3D" id="2.10.90.10">
    <property type="entry name" value="Cystine-knot cytokines"/>
    <property type="match status" value="1"/>
</dbReference>
<evidence type="ECO:0000256" key="5">
    <source>
        <dbReference type="ARBA" id="ARBA00022729"/>
    </source>
</evidence>
<evidence type="ECO:0000256" key="1">
    <source>
        <dbReference type="ARBA" id="ARBA00004613"/>
    </source>
</evidence>
<evidence type="ECO:0000256" key="3">
    <source>
        <dbReference type="ARBA" id="ARBA00022514"/>
    </source>
</evidence>
<feature type="chain" id="PRO_5046687571" evidence="6">
    <location>
        <begin position="28"/>
        <end position="155"/>
    </location>
</feature>
<name>A0ABN9LWL3_9NEOB</name>
<sequence>MDILTAPRKFSALLLLLGITTLLSVQCLDLHHPKKGVCPPITKLPTTVKVSLNLTGQDSMLLSGDVIKRSTSPWEYSYDRNINRHPIVIAEAKCEMAGCMDANGNVVHSLNSVPIRQEIFVLHREIKGCVPVFKLEKKMVTVGCTCVRPIIQEQL</sequence>
<keyword evidence="8" id="KW-1185">Reference proteome</keyword>
<dbReference type="SUPFAM" id="SSF57501">
    <property type="entry name" value="Cystine-knot cytokines"/>
    <property type="match status" value="1"/>
</dbReference>
<accession>A0ABN9LWL3</accession>
<proteinExistence type="inferred from homology"/>
<keyword evidence="5 6" id="KW-0732">Signal</keyword>
<dbReference type="InterPro" id="IPR010345">
    <property type="entry name" value="IL-17_fam"/>
</dbReference>
<organism evidence="7 8">
    <name type="scientific">Ranitomeya imitator</name>
    <name type="common">mimic poison frog</name>
    <dbReference type="NCBI Taxonomy" id="111125"/>
    <lineage>
        <taxon>Eukaryota</taxon>
        <taxon>Metazoa</taxon>
        <taxon>Chordata</taxon>
        <taxon>Craniata</taxon>
        <taxon>Vertebrata</taxon>
        <taxon>Euteleostomi</taxon>
        <taxon>Amphibia</taxon>
        <taxon>Batrachia</taxon>
        <taxon>Anura</taxon>
        <taxon>Neobatrachia</taxon>
        <taxon>Hyloidea</taxon>
        <taxon>Dendrobatidae</taxon>
        <taxon>Dendrobatinae</taxon>
        <taxon>Ranitomeya</taxon>
    </lineage>
</organism>
<keyword evidence="3" id="KW-0202">Cytokine</keyword>
<dbReference type="Proteomes" id="UP001176940">
    <property type="component" value="Unassembled WGS sequence"/>
</dbReference>
<evidence type="ECO:0000256" key="2">
    <source>
        <dbReference type="ARBA" id="ARBA00007236"/>
    </source>
</evidence>
<comment type="subcellular location">
    <subcellularLocation>
        <location evidence="1">Secreted</location>
    </subcellularLocation>
</comment>
<dbReference type="InterPro" id="IPR029034">
    <property type="entry name" value="Cystine-knot_cytokine"/>
</dbReference>
<feature type="signal peptide" evidence="6">
    <location>
        <begin position="1"/>
        <end position="27"/>
    </location>
</feature>
<dbReference type="PRINTS" id="PR01932">
    <property type="entry name" value="INTRLEUKIN17"/>
</dbReference>
<evidence type="ECO:0000256" key="6">
    <source>
        <dbReference type="SAM" id="SignalP"/>
    </source>
</evidence>
<comment type="caution">
    <text evidence="7">The sequence shown here is derived from an EMBL/GenBank/DDBJ whole genome shotgun (WGS) entry which is preliminary data.</text>
</comment>
<comment type="similarity">
    <text evidence="2">Belongs to the IL-17 family.</text>
</comment>
<evidence type="ECO:0000256" key="4">
    <source>
        <dbReference type="ARBA" id="ARBA00022525"/>
    </source>
</evidence>
<protein>
    <submittedName>
        <fullName evidence="7">Uncharacterized protein</fullName>
    </submittedName>
</protein>